<dbReference type="PANTHER" id="PTHR47284:SF3">
    <property type="entry name" value="FATTY-ACID-BINDING PROTEIN 2"/>
    <property type="match status" value="1"/>
</dbReference>
<name>A0AAQ3L4F2_9LILI</name>
<accession>A0AAQ3L4F2</accession>
<sequence length="426" mass="47009">MKRNSVFASMDLNDGQNLTREFQLSQDIGLAILSKFSSLMDSSIYHSRQICTSGSLPLQETFNLMSKFAGSVSVWLFSRPNFNLLHKVSADLLGPNSISSQSFAQIKYIQSLRQNFAGMHFVFAPDSDHAIKAYLTKLASSTIRFLSKEVQLPNGLPILSLAGALVPSFDNASSKALASSITFESASAEISACIDQPHRDPCYHGCATVTPQSIGWKGDAVEPKTGIKFPAFLEDGFSFTNKVLVGIGSRSMKIISLKSLKLYAFGLYVHPDSICQKLGSKYASVPVQELKNNSDFFEDFLREDIHMTIRLVVNCKGLKITTVRDAFEKSLHARLQKMNPHTDYHCLRVFGSYFTQDIALPVGTTIDFKQTADGRLITEIGGKQVGAVHSKDLCRAFFDMYIGDIPVSVQAKEEIAENVAGLIRRC</sequence>
<dbReference type="GO" id="GO:0016872">
    <property type="term" value="F:intramolecular lyase activity"/>
    <property type="evidence" value="ECO:0007669"/>
    <property type="project" value="InterPro"/>
</dbReference>
<evidence type="ECO:0000313" key="4">
    <source>
        <dbReference type="EMBL" id="WOL20214.1"/>
    </source>
</evidence>
<keyword evidence="5" id="KW-1185">Reference proteome</keyword>
<dbReference type="InterPro" id="IPR036298">
    <property type="entry name" value="Chalcone_isomerase_sf"/>
</dbReference>
<evidence type="ECO:0000313" key="5">
    <source>
        <dbReference type="Proteomes" id="UP001327560"/>
    </source>
</evidence>
<dbReference type="GO" id="GO:0009570">
    <property type="term" value="C:chloroplast stroma"/>
    <property type="evidence" value="ECO:0007669"/>
    <property type="project" value="TreeGrafter"/>
</dbReference>
<dbReference type="InterPro" id="IPR016088">
    <property type="entry name" value="Chalcone_isomerase_3-sand"/>
</dbReference>
<evidence type="ECO:0000256" key="1">
    <source>
        <dbReference type="ARBA" id="ARBA00007166"/>
    </source>
</evidence>
<organism evidence="4 5">
    <name type="scientific">Canna indica</name>
    <name type="common">Indian-shot</name>
    <dbReference type="NCBI Taxonomy" id="4628"/>
    <lineage>
        <taxon>Eukaryota</taxon>
        <taxon>Viridiplantae</taxon>
        <taxon>Streptophyta</taxon>
        <taxon>Embryophyta</taxon>
        <taxon>Tracheophyta</taxon>
        <taxon>Spermatophyta</taxon>
        <taxon>Magnoliopsida</taxon>
        <taxon>Liliopsida</taxon>
        <taxon>Zingiberales</taxon>
        <taxon>Cannaceae</taxon>
        <taxon>Canna</taxon>
    </lineage>
</organism>
<reference evidence="4 5" key="1">
    <citation type="submission" date="2023-10" db="EMBL/GenBank/DDBJ databases">
        <title>Chromosome-scale genome assembly provides insights into flower coloration mechanisms of Canna indica.</title>
        <authorList>
            <person name="Li C."/>
        </authorList>
    </citation>
    <scope>NUCLEOTIDE SEQUENCE [LARGE SCALE GENOMIC DNA]</scope>
    <source>
        <tissue evidence="4">Flower</tissue>
    </source>
</reference>
<proteinExistence type="inferred from homology"/>
<dbReference type="GO" id="GO:0005504">
    <property type="term" value="F:fatty acid binding"/>
    <property type="evidence" value="ECO:0007669"/>
    <property type="project" value="TreeGrafter"/>
</dbReference>
<dbReference type="Proteomes" id="UP001327560">
    <property type="component" value="Chromosome 9"/>
</dbReference>
<evidence type="ECO:0000256" key="2">
    <source>
        <dbReference type="ARBA" id="ARBA00024426"/>
    </source>
</evidence>
<evidence type="ECO:0000259" key="3">
    <source>
        <dbReference type="Pfam" id="PF16035"/>
    </source>
</evidence>
<dbReference type="PANTHER" id="PTHR47284">
    <property type="entry name" value="FATTY-ACID-BINDING PROTEIN 2"/>
    <property type="match status" value="1"/>
</dbReference>
<protein>
    <recommendedName>
        <fullName evidence="2">Chalcone--flavanone isomerase</fullName>
    </recommendedName>
</protein>
<dbReference type="Gene3D" id="3.50.70.10">
    <property type="match status" value="1"/>
</dbReference>
<feature type="domain" description="Chalcone isomerase" evidence="3">
    <location>
        <begin position="243"/>
        <end position="416"/>
    </location>
</feature>
<gene>
    <name evidence="4" type="ORF">Cni_G29018</name>
</gene>
<dbReference type="EMBL" id="CP136898">
    <property type="protein sequence ID" value="WOL20214.1"/>
    <property type="molecule type" value="Genomic_DNA"/>
</dbReference>
<dbReference type="Gene3D" id="1.10.890.20">
    <property type="match status" value="1"/>
</dbReference>
<dbReference type="AlphaFoldDB" id="A0AAQ3L4F2"/>
<dbReference type="SUPFAM" id="SSF54626">
    <property type="entry name" value="Chalcone isomerase"/>
    <property type="match status" value="1"/>
</dbReference>
<dbReference type="InterPro" id="IPR016089">
    <property type="entry name" value="Chalcone_isomerase_bundle_sf"/>
</dbReference>
<comment type="similarity">
    <text evidence="1">Belongs to the chalcone isomerase family.</text>
</comment>
<dbReference type="InterPro" id="IPR016087">
    <property type="entry name" value="Chalcone_isomerase"/>
</dbReference>
<dbReference type="Pfam" id="PF16035">
    <property type="entry name" value="Chalcone_2"/>
    <property type="match status" value="1"/>
</dbReference>